<keyword evidence="2 4" id="KW-0560">Oxidoreductase</keyword>
<dbReference type="GO" id="GO:0003960">
    <property type="term" value="F:quinone reductase (NADPH) activity"/>
    <property type="evidence" value="ECO:0007669"/>
    <property type="project" value="UniProtKB-EC"/>
</dbReference>
<accession>A0A7W9UZF5</accession>
<evidence type="ECO:0000313" key="5">
    <source>
        <dbReference type="Proteomes" id="UP000588098"/>
    </source>
</evidence>
<keyword evidence="5" id="KW-1185">Reference proteome</keyword>
<dbReference type="SUPFAM" id="SSF51735">
    <property type="entry name" value="NAD(P)-binding Rossmann-fold domains"/>
    <property type="match status" value="1"/>
</dbReference>
<dbReference type="Pfam" id="PF08240">
    <property type="entry name" value="ADH_N"/>
    <property type="match status" value="1"/>
</dbReference>
<dbReference type="EC" id="1.6.5.5" evidence="4"/>
<dbReference type="SMART" id="SM00829">
    <property type="entry name" value="PKS_ER"/>
    <property type="match status" value="1"/>
</dbReference>
<dbReference type="CDD" id="cd05286">
    <property type="entry name" value="QOR2"/>
    <property type="match status" value="1"/>
</dbReference>
<dbReference type="InterPro" id="IPR013149">
    <property type="entry name" value="ADH-like_C"/>
</dbReference>
<evidence type="ECO:0000256" key="1">
    <source>
        <dbReference type="ARBA" id="ARBA00022857"/>
    </source>
</evidence>
<dbReference type="PANTHER" id="PTHR48106:SF13">
    <property type="entry name" value="QUINONE OXIDOREDUCTASE-RELATED"/>
    <property type="match status" value="1"/>
</dbReference>
<organism evidence="4 5">
    <name type="scientific">Streptomyces zagrosensis</name>
    <dbReference type="NCBI Taxonomy" id="1042984"/>
    <lineage>
        <taxon>Bacteria</taxon>
        <taxon>Bacillati</taxon>
        <taxon>Actinomycetota</taxon>
        <taxon>Actinomycetes</taxon>
        <taxon>Kitasatosporales</taxon>
        <taxon>Streptomycetaceae</taxon>
        <taxon>Streptomyces</taxon>
    </lineage>
</organism>
<comment type="caution">
    <text evidence="4">The sequence shown here is derived from an EMBL/GenBank/DDBJ whole genome shotgun (WGS) entry which is preliminary data.</text>
</comment>
<dbReference type="InterPro" id="IPR020843">
    <property type="entry name" value="ER"/>
</dbReference>
<dbReference type="RefSeq" id="WP_184573496.1">
    <property type="nucleotide sequence ID" value="NZ_JACHJL010000009.1"/>
</dbReference>
<dbReference type="GO" id="GO:0005829">
    <property type="term" value="C:cytosol"/>
    <property type="evidence" value="ECO:0007669"/>
    <property type="project" value="TreeGrafter"/>
</dbReference>
<dbReference type="GO" id="GO:0070402">
    <property type="term" value="F:NADPH binding"/>
    <property type="evidence" value="ECO:0007669"/>
    <property type="project" value="TreeGrafter"/>
</dbReference>
<dbReference type="GO" id="GO:0035925">
    <property type="term" value="F:mRNA 3'-UTR AU-rich region binding"/>
    <property type="evidence" value="ECO:0007669"/>
    <property type="project" value="TreeGrafter"/>
</dbReference>
<dbReference type="Gene3D" id="3.40.50.720">
    <property type="entry name" value="NAD(P)-binding Rossmann-like Domain"/>
    <property type="match status" value="1"/>
</dbReference>
<evidence type="ECO:0000259" key="3">
    <source>
        <dbReference type="SMART" id="SM00829"/>
    </source>
</evidence>
<dbReference type="Proteomes" id="UP000588098">
    <property type="component" value="Unassembled WGS sequence"/>
</dbReference>
<keyword evidence="1" id="KW-0521">NADP</keyword>
<dbReference type="InterPro" id="IPR047618">
    <property type="entry name" value="QOR-like"/>
</dbReference>
<sequence length="328" mass="33770">MHAVIVTRHGSPEVLQAVTSHPEPQSPGPGQALVDIAASGVNFIELSQRSGAFSMPTPFVPGVEAAGTVAAVGPDVTGVAVGDRVAWAMDGSVSTAQGTYAQRALVTADRLVPIPEGLDSETAAAVVMQGMTAHYLVHDAYRVQPGDTVVVHAGAGGLGRMVTQYAVARGARVIATVSTPQKEAVARAAGADAVLGYQGFAARVRELTDGLGAAAVYDGVGAATFDDSLASLRVRGTLALVGGASGPVDAFDVGRLLDGGSLYLTRPGIAHYTRDRAELLTRANDVFARTLAGGLRAHIGGRYPLSEARRAHEDLHSRRTTGKLLLIP</sequence>
<gene>
    <name evidence="4" type="ORF">FHS42_004040</name>
</gene>
<dbReference type="AlphaFoldDB" id="A0A7W9UZF5"/>
<dbReference type="PANTHER" id="PTHR48106">
    <property type="entry name" value="QUINONE OXIDOREDUCTASE PIG3-RELATED"/>
    <property type="match status" value="1"/>
</dbReference>
<dbReference type="SUPFAM" id="SSF50129">
    <property type="entry name" value="GroES-like"/>
    <property type="match status" value="1"/>
</dbReference>
<dbReference type="InterPro" id="IPR036291">
    <property type="entry name" value="NAD(P)-bd_dom_sf"/>
</dbReference>
<feature type="domain" description="Enoyl reductase (ER)" evidence="3">
    <location>
        <begin position="10"/>
        <end position="326"/>
    </location>
</feature>
<dbReference type="InterPro" id="IPR013154">
    <property type="entry name" value="ADH-like_N"/>
</dbReference>
<proteinExistence type="predicted"/>
<dbReference type="Pfam" id="PF00107">
    <property type="entry name" value="ADH_zinc_N"/>
    <property type="match status" value="1"/>
</dbReference>
<protein>
    <submittedName>
        <fullName evidence="4">NADPH2:quinone reductase</fullName>
        <ecNumber evidence="4">1.6.5.5</ecNumber>
    </submittedName>
</protein>
<evidence type="ECO:0000313" key="4">
    <source>
        <dbReference type="EMBL" id="MBB5936963.1"/>
    </source>
</evidence>
<evidence type="ECO:0000256" key="2">
    <source>
        <dbReference type="ARBA" id="ARBA00023002"/>
    </source>
</evidence>
<dbReference type="Gene3D" id="3.90.180.10">
    <property type="entry name" value="Medium-chain alcohol dehydrogenases, catalytic domain"/>
    <property type="match status" value="1"/>
</dbReference>
<reference evidence="4 5" key="1">
    <citation type="submission" date="2020-08" db="EMBL/GenBank/DDBJ databases">
        <title>Genomic Encyclopedia of Type Strains, Phase III (KMG-III): the genomes of soil and plant-associated and newly described type strains.</title>
        <authorList>
            <person name="Whitman W."/>
        </authorList>
    </citation>
    <scope>NUCLEOTIDE SEQUENCE [LARGE SCALE GENOMIC DNA]</scope>
    <source>
        <strain evidence="4 5">CECT 8305</strain>
    </source>
</reference>
<dbReference type="EMBL" id="JACHJL010000009">
    <property type="protein sequence ID" value="MBB5936963.1"/>
    <property type="molecule type" value="Genomic_DNA"/>
</dbReference>
<dbReference type="InterPro" id="IPR011032">
    <property type="entry name" value="GroES-like_sf"/>
</dbReference>
<name>A0A7W9UZF5_9ACTN</name>